<comment type="catalytic activity">
    <reaction evidence="14">
        <text>N(6)-(pyridoxal phosphate)-L-lysyl-[4-amino-5-hydroxymethyl-2-methylpyrimidine phosphate synthase] + L-histidyl-[4-amino-5-hydroxymethyl-2-methylpyrimidine phosphate synthase] + 2 Fe(3+) + 4 H2O = L-lysyl-[4-amino-5-hydroxymethyl-2-methylpyrimidine phosphate synthase] + (2S)-2-amino-5-hydroxy-4-oxopentanoyl-[4-amino-5-hydroxymethyl-2-methylpyrimidine phosphate synthase] + 4-amino-2-methyl-5-(phosphooxymethyl)pyrimidine + 3-oxopropanoate + 2 Fe(2+) + 2 H(+)</text>
        <dbReference type="Rhea" id="RHEA:65756"/>
        <dbReference type="Rhea" id="RHEA-COMP:16892"/>
        <dbReference type="Rhea" id="RHEA-COMP:16893"/>
        <dbReference type="Rhea" id="RHEA-COMP:16894"/>
        <dbReference type="Rhea" id="RHEA-COMP:16895"/>
        <dbReference type="ChEBI" id="CHEBI:15377"/>
        <dbReference type="ChEBI" id="CHEBI:15378"/>
        <dbReference type="ChEBI" id="CHEBI:29033"/>
        <dbReference type="ChEBI" id="CHEBI:29034"/>
        <dbReference type="ChEBI" id="CHEBI:29969"/>
        <dbReference type="ChEBI" id="CHEBI:29979"/>
        <dbReference type="ChEBI" id="CHEBI:33190"/>
        <dbReference type="ChEBI" id="CHEBI:58354"/>
        <dbReference type="ChEBI" id="CHEBI:143915"/>
        <dbReference type="ChEBI" id="CHEBI:157692"/>
    </reaction>
    <physiologicalReaction direction="left-to-right" evidence="14">
        <dbReference type="Rhea" id="RHEA:65757"/>
    </physiologicalReaction>
</comment>
<gene>
    <name evidence="18" type="ORF">CP985_13700</name>
</gene>
<feature type="coiled-coil region" evidence="15">
    <location>
        <begin position="582"/>
        <end position="628"/>
    </location>
</feature>
<evidence type="ECO:0000256" key="6">
    <source>
        <dbReference type="ARBA" id="ARBA00012438"/>
    </source>
</evidence>
<evidence type="ECO:0000256" key="11">
    <source>
        <dbReference type="ARBA" id="ARBA00022977"/>
    </source>
</evidence>
<keyword evidence="10" id="KW-0663">Pyridoxal phosphate</keyword>
<keyword evidence="15" id="KW-0175">Coiled coil</keyword>
<dbReference type="AlphaFoldDB" id="A0AAX2AEU5"/>
<keyword evidence="16" id="KW-0812">Transmembrane</keyword>
<comment type="pathway">
    <text evidence="3">Cofactor biosynthesis; thiamine diphosphate biosynthesis.</text>
</comment>
<dbReference type="InterPro" id="IPR003594">
    <property type="entry name" value="HATPase_dom"/>
</dbReference>
<dbReference type="Gene3D" id="3.30.565.10">
    <property type="entry name" value="Histidine kinase-like ATPase, C-terminal domain"/>
    <property type="match status" value="1"/>
</dbReference>
<comment type="similarity">
    <text evidence="4">Belongs to the NMT1/THI5 family.</text>
</comment>
<comment type="subunit">
    <text evidence="5">Homodimer.</text>
</comment>
<protein>
    <recommendedName>
        <fullName evidence="6">histidine kinase</fullName>
        <ecNumber evidence="6">2.7.13.3</ecNumber>
    </recommendedName>
    <alternativeName>
        <fullName evidence="13">Thiamine pyrimidine synthase</fullName>
    </alternativeName>
</protein>
<evidence type="ECO:0000256" key="10">
    <source>
        <dbReference type="ARBA" id="ARBA00022898"/>
    </source>
</evidence>
<dbReference type="PANTHER" id="PTHR31528">
    <property type="entry name" value="4-AMINO-5-HYDROXYMETHYL-2-METHYLPYRIMIDINE PHOSPHATE SYNTHASE THI11-RELATED"/>
    <property type="match status" value="1"/>
</dbReference>
<evidence type="ECO:0000256" key="1">
    <source>
        <dbReference type="ARBA" id="ARBA00000085"/>
    </source>
</evidence>
<dbReference type="InterPro" id="IPR027939">
    <property type="entry name" value="NMT1/THI5"/>
</dbReference>
<evidence type="ECO:0000313" key="19">
    <source>
        <dbReference type="Proteomes" id="UP000290092"/>
    </source>
</evidence>
<dbReference type="CDD" id="cd00082">
    <property type="entry name" value="HisKA"/>
    <property type="match status" value="1"/>
</dbReference>
<dbReference type="SMART" id="SM00387">
    <property type="entry name" value="HATPase_c"/>
    <property type="match status" value="1"/>
</dbReference>
<dbReference type="RefSeq" id="WP_114842402.1">
    <property type="nucleotide sequence ID" value="NZ_CP031219.1"/>
</dbReference>
<comment type="catalytic activity">
    <reaction evidence="1">
        <text>ATP + protein L-histidine = ADP + protein N-phospho-L-histidine.</text>
        <dbReference type="EC" id="2.7.13.3"/>
    </reaction>
</comment>
<keyword evidence="7" id="KW-0597">Phosphoprotein</keyword>
<accession>A0AAX2AEU5</accession>
<evidence type="ECO:0000256" key="14">
    <source>
        <dbReference type="ARBA" id="ARBA00048179"/>
    </source>
</evidence>
<reference evidence="18 19" key="1">
    <citation type="submission" date="2017-09" db="EMBL/GenBank/DDBJ databases">
        <title>Genomics of the genus Arcobacter.</title>
        <authorList>
            <person name="Perez-Cataluna A."/>
            <person name="Figueras M.J."/>
            <person name="Salas-Masso N."/>
        </authorList>
    </citation>
    <scope>NUCLEOTIDE SEQUENCE [LARGE SCALE GENOMIC DNA]</scope>
    <source>
        <strain evidence="18 19">CECT 7386</strain>
    </source>
</reference>
<keyword evidence="8" id="KW-0808">Transferase</keyword>
<dbReference type="InterPro" id="IPR036097">
    <property type="entry name" value="HisK_dim/P_sf"/>
</dbReference>
<dbReference type="EMBL" id="NXID01000069">
    <property type="protein sequence ID" value="RXK12942.1"/>
    <property type="molecule type" value="Genomic_DNA"/>
</dbReference>
<comment type="function">
    <text evidence="2">Responsible for the formation of the pyrimidine heterocycle in the thiamine biosynthesis pathway. Catalyzes the formation of hydroxymethylpyrimidine phosphate (HMP-P) from histidine and pyridoxal phosphate (PLP). The protein uses PLP and the active site histidine to form HMP-P, generating an inactive enzyme. The enzyme can only undergo a single turnover, which suggests it is a suicide enzyme.</text>
</comment>
<dbReference type="Gene3D" id="1.10.287.130">
    <property type="match status" value="1"/>
</dbReference>
<name>A0AAX2AEU5_9BACT</name>
<keyword evidence="16" id="KW-1133">Transmembrane helix</keyword>
<evidence type="ECO:0000256" key="9">
    <source>
        <dbReference type="ARBA" id="ARBA00022723"/>
    </source>
</evidence>
<dbReference type="PROSITE" id="PS50109">
    <property type="entry name" value="HIS_KIN"/>
    <property type="match status" value="1"/>
</dbReference>
<dbReference type="Pfam" id="PF09084">
    <property type="entry name" value="NMT1"/>
    <property type="match status" value="1"/>
</dbReference>
<dbReference type="InterPro" id="IPR003661">
    <property type="entry name" value="HisK_dim/P_dom"/>
</dbReference>
<evidence type="ECO:0000256" key="7">
    <source>
        <dbReference type="ARBA" id="ARBA00022553"/>
    </source>
</evidence>
<evidence type="ECO:0000256" key="16">
    <source>
        <dbReference type="SAM" id="Phobius"/>
    </source>
</evidence>
<feature type="domain" description="Histidine kinase" evidence="17">
    <location>
        <begin position="644"/>
        <end position="867"/>
    </location>
</feature>
<dbReference type="Pfam" id="PF00497">
    <property type="entry name" value="SBP_bac_3"/>
    <property type="match status" value="1"/>
</dbReference>
<evidence type="ECO:0000259" key="17">
    <source>
        <dbReference type="PROSITE" id="PS50109"/>
    </source>
</evidence>
<keyword evidence="19" id="KW-1185">Reference proteome</keyword>
<evidence type="ECO:0000256" key="2">
    <source>
        <dbReference type="ARBA" id="ARBA00003469"/>
    </source>
</evidence>
<dbReference type="InterPro" id="IPR036890">
    <property type="entry name" value="HATPase_C_sf"/>
</dbReference>
<keyword evidence="9" id="KW-0479">Metal-binding</keyword>
<dbReference type="GO" id="GO:0046872">
    <property type="term" value="F:metal ion binding"/>
    <property type="evidence" value="ECO:0007669"/>
    <property type="project" value="UniProtKB-KW"/>
</dbReference>
<dbReference type="InterPro" id="IPR005467">
    <property type="entry name" value="His_kinase_dom"/>
</dbReference>
<keyword evidence="11" id="KW-0784">Thiamine biosynthesis</keyword>
<dbReference type="PRINTS" id="PR00344">
    <property type="entry name" value="BCTRLSENSOR"/>
</dbReference>
<evidence type="ECO:0000256" key="8">
    <source>
        <dbReference type="ARBA" id="ARBA00022679"/>
    </source>
</evidence>
<dbReference type="InterPro" id="IPR001638">
    <property type="entry name" value="Solute-binding_3/MltF_N"/>
</dbReference>
<organism evidence="18 19">
    <name type="scientific">Malaciobacter mytili LMG 24559</name>
    <dbReference type="NCBI Taxonomy" id="1032238"/>
    <lineage>
        <taxon>Bacteria</taxon>
        <taxon>Pseudomonadati</taxon>
        <taxon>Campylobacterota</taxon>
        <taxon>Epsilonproteobacteria</taxon>
        <taxon>Campylobacterales</taxon>
        <taxon>Arcobacteraceae</taxon>
        <taxon>Malaciobacter</taxon>
    </lineage>
</organism>
<dbReference type="SUPFAM" id="SSF55874">
    <property type="entry name" value="ATPase domain of HSP90 chaperone/DNA topoisomerase II/histidine kinase"/>
    <property type="match status" value="1"/>
</dbReference>
<dbReference type="SUPFAM" id="SSF47384">
    <property type="entry name" value="Homodimeric domain of signal transducing histidine kinase"/>
    <property type="match status" value="1"/>
</dbReference>
<evidence type="ECO:0000256" key="4">
    <source>
        <dbReference type="ARBA" id="ARBA00009406"/>
    </source>
</evidence>
<proteinExistence type="inferred from homology"/>
<keyword evidence="12" id="KW-0408">Iron</keyword>
<dbReference type="PANTHER" id="PTHR31528:SF1">
    <property type="entry name" value="4-AMINO-5-HYDROXYMETHYL-2-METHYLPYRIMIDINE PHOSPHATE SYNTHASE THI11-RELATED"/>
    <property type="match status" value="1"/>
</dbReference>
<evidence type="ECO:0000256" key="3">
    <source>
        <dbReference type="ARBA" id="ARBA00004948"/>
    </source>
</evidence>
<dbReference type="InterPro" id="IPR004358">
    <property type="entry name" value="Sig_transdc_His_kin-like_C"/>
</dbReference>
<evidence type="ECO:0000256" key="15">
    <source>
        <dbReference type="SAM" id="Coils"/>
    </source>
</evidence>
<keyword evidence="18" id="KW-0418">Kinase</keyword>
<evidence type="ECO:0000256" key="5">
    <source>
        <dbReference type="ARBA" id="ARBA00011738"/>
    </source>
</evidence>
<dbReference type="GO" id="GO:0000155">
    <property type="term" value="F:phosphorelay sensor kinase activity"/>
    <property type="evidence" value="ECO:0007669"/>
    <property type="project" value="InterPro"/>
</dbReference>
<dbReference type="GO" id="GO:0009228">
    <property type="term" value="P:thiamine biosynthetic process"/>
    <property type="evidence" value="ECO:0007669"/>
    <property type="project" value="UniProtKB-KW"/>
</dbReference>
<dbReference type="CDD" id="cd13708">
    <property type="entry name" value="PBP2_BvgS_like_1"/>
    <property type="match status" value="1"/>
</dbReference>
<evidence type="ECO:0000313" key="18">
    <source>
        <dbReference type="EMBL" id="RXK12942.1"/>
    </source>
</evidence>
<dbReference type="SMART" id="SM00062">
    <property type="entry name" value="PBPb"/>
    <property type="match status" value="1"/>
</dbReference>
<dbReference type="Gene3D" id="3.40.190.10">
    <property type="entry name" value="Periplasmic binding protein-like II"/>
    <property type="match status" value="4"/>
</dbReference>
<dbReference type="SUPFAM" id="SSF53850">
    <property type="entry name" value="Periplasmic binding protein-like II"/>
    <property type="match status" value="2"/>
</dbReference>
<dbReference type="EC" id="2.7.13.3" evidence="6"/>
<keyword evidence="16" id="KW-0472">Membrane</keyword>
<dbReference type="KEGG" id="amyt:AMYT_2007"/>
<dbReference type="Proteomes" id="UP000290092">
    <property type="component" value="Unassembled WGS sequence"/>
</dbReference>
<evidence type="ECO:0000256" key="13">
    <source>
        <dbReference type="ARBA" id="ARBA00033171"/>
    </source>
</evidence>
<dbReference type="Pfam" id="PF02518">
    <property type="entry name" value="HATPase_c"/>
    <property type="match status" value="1"/>
</dbReference>
<feature type="transmembrane region" description="Helical" evidence="16">
    <location>
        <begin position="564"/>
        <end position="581"/>
    </location>
</feature>
<evidence type="ECO:0000256" key="12">
    <source>
        <dbReference type="ARBA" id="ARBA00023004"/>
    </source>
</evidence>
<comment type="caution">
    <text evidence="18">The sequence shown here is derived from an EMBL/GenBank/DDBJ whole genome shotgun (WGS) entry which is preliminary data.</text>
</comment>
<sequence>MIFKLKNLIYLLFILFHFQYSFAKELDKVSLQLSWFDQFQFAGYYIAKEKGFYKDVGMDVKIKKFDFGINAPDEVHNKKATFAVGRETLLLDRSNNKNIVALYALFQASPLILLSLDNTGINSIRNFVNKRIMTTIDDASEVSIKAMISSQKVDFKKLNFLKHSHNIMDLVNKKTDVISAYISKTPYDLQKMNIGYNVFYPKDFGFDMYSDFLFTSEYEIKNNEQRVIDFKNASLRGWEYAFSNIEETAKLIFEKYNEQNISLDALIYEGKELKKLAYYKNANLGDIKKEKVQRIFDLYNVMGLTNKTILISDFIYDNNYNLFTKGEKQYIKNRKEVNICINPNLISLEKNGNEEYQGILKDIVELLQKSSNLKFNLVNTSSWNESISFIKQKKCDLLSSASLFSILKDDLVFTKKYIDIPLVIATKKDVSFIDNMSSLKDKKIGVVKDITFIQFLKKRYPKLNIVEVDNVQQGLEKVLKGKLFAQIDTIATISTQIQEYYLTDIKISGKIKDNLPLFLAVKKDDNFLKNILNKSIDSIDDFEKQKIINKWISIEYKKTFDYSLVWKILLFFFIVFLILLYRQRLLNKINEVLKEKVDEKTKELKKLNESLEKRVEEEVERNREKDRLLSQQIKMAAMGEMLENIAHQWRQPLSIISTTASGIAMQKNADILDETKLIESMDTINETAQYLSKTIEDFRNFYEPNKSIVFFNIKNVYFKIKNIINSKYESININIIEKIENVDLVGLDSELIQVIINLLNNSKDALELNNKEDNRYIFVDIYKSKKDLIIEIKDNAGGISEDIKDRIFEPYFTTKHKAQGTGIGLYMSQEIITKHMNGEISVENISYTFENKELYGALFKIKIPQKMQA</sequence>
<dbReference type="InterPro" id="IPR015168">
    <property type="entry name" value="SsuA/THI5"/>
</dbReference>